<dbReference type="OrthoDB" id="7283421at2"/>
<dbReference type="EMBL" id="JATM01000004">
    <property type="protein sequence ID" value="OOL17846.1"/>
    <property type="molecule type" value="Genomic_DNA"/>
</dbReference>
<accession>A0A1S8GPK1</accession>
<evidence type="ECO:0000313" key="2">
    <source>
        <dbReference type="Proteomes" id="UP000200980"/>
    </source>
</evidence>
<protein>
    <submittedName>
        <fullName evidence="1">Uncharacterized protein</fullName>
    </submittedName>
</protein>
<reference evidence="1 2" key="1">
    <citation type="journal article" date="2016" name="PLoS ONE">
        <title>Whole-Genome Sequence Analysis of Bombella intestini LMG 28161T, a Novel Acetic Acid Bacterium Isolated from the Crop of a Red-Tailed Bumble Bee, Bombus lapidarius.</title>
        <authorList>
            <person name="Li L."/>
            <person name="Illeghems K."/>
            <person name="Van Kerrebroeck S."/>
            <person name="Borremans W."/>
            <person name="Cleenwerck I."/>
            <person name="Smagghe G."/>
            <person name="De Vuyst L."/>
            <person name="Vandamme P."/>
        </authorList>
    </citation>
    <scope>NUCLEOTIDE SEQUENCE [LARGE SCALE GENOMIC DNA]</scope>
    <source>
        <strain evidence="1 2">R-52487</strain>
    </source>
</reference>
<evidence type="ECO:0000313" key="1">
    <source>
        <dbReference type="EMBL" id="OOL17846.1"/>
    </source>
</evidence>
<dbReference type="AlphaFoldDB" id="A0A1S8GPK1"/>
<keyword evidence="2" id="KW-1185">Reference proteome</keyword>
<sequence>MNIHQTDHEPPASPPPPLWLLDTTGQMLGHDTLNDRVVRQLFDTRIVPGLSLHLEAPLPQKNQDNSSVRAHFRKQVSLPFPLPDVDVIPIMPNIIALRCSEDIQNWVGIGPEMNEVHFDASLITENDVFLPLTAEALFGLAMMFDRELATIQTHDGTVLGPAFFLPNSPHQLTLGDVTFHLAEHLDTLTQLGRLLPEQELSLSFGQMHDFTARRIG</sequence>
<name>A0A1S8GPK1_9PROT</name>
<organism evidence="1 2">
    <name type="scientific">Bombella intestini</name>
    <dbReference type="NCBI Taxonomy" id="1539051"/>
    <lineage>
        <taxon>Bacteria</taxon>
        <taxon>Pseudomonadati</taxon>
        <taxon>Pseudomonadota</taxon>
        <taxon>Alphaproteobacteria</taxon>
        <taxon>Acetobacterales</taxon>
        <taxon>Acetobacteraceae</taxon>
        <taxon>Bombella</taxon>
    </lineage>
</organism>
<proteinExistence type="predicted"/>
<comment type="caution">
    <text evidence="1">The sequence shown here is derived from an EMBL/GenBank/DDBJ whole genome shotgun (WGS) entry which is preliminary data.</text>
</comment>
<dbReference type="RefSeq" id="WP_077396866.1">
    <property type="nucleotide sequence ID" value="NZ_JATM01000004.1"/>
</dbReference>
<dbReference type="Proteomes" id="UP000200980">
    <property type="component" value="Unassembled WGS sequence"/>
</dbReference>
<gene>
    <name evidence="1" type="ORF">AL01_07765</name>
</gene>